<reference evidence="6" key="1">
    <citation type="submission" date="2025-08" db="UniProtKB">
        <authorList>
            <consortium name="Ensembl"/>
        </authorList>
    </citation>
    <scope>IDENTIFICATION</scope>
</reference>
<sequence>QYYLDMILFFLLLCLSRFYLGECEPGWDKFHGFCYRHFSSRQSWDTAEQHCRLCGAHLVSVMTPEEQNYINGEARVKYQWIGLNDRTIEGDFRWSDGRPLVST</sequence>
<dbReference type="SUPFAM" id="SSF56436">
    <property type="entry name" value="C-type lectin-like"/>
    <property type="match status" value="1"/>
</dbReference>
<name>A0A3B3ZC71_9GOBI</name>
<evidence type="ECO:0000259" key="5">
    <source>
        <dbReference type="PROSITE" id="PS50041"/>
    </source>
</evidence>
<dbReference type="Ensembl" id="ENSPMGT00000002297.1">
    <property type="protein sequence ID" value="ENSPMGP00000002164.1"/>
    <property type="gene ID" value="ENSPMGG00000001929.1"/>
</dbReference>
<evidence type="ECO:0000256" key="1">
    <source>
        <dbReference type="ARBA" id="ARBA00022729"/>
    </source>
</evidence>
<dbReference type="GO" id="GO:0005615">
    <property type="term" value="C:extracellular space"/>
    <property type="evidence" value="ECO:0007669"/>
    <property type="project" value="TreeGrafter"/>
</dbReference>
<dbReference type="AlphaFoldDB" id="A0A3B3ZC71"/>
<feature type="chain" id="PRO_5017195293" description="C-type lectin domain-containing protein" evidence="4">
    <location>
        <begin position="24"/>
        <end position="103"/>
    </location>
</feature>
<dbReference type="GO" id="GO:0007417">
    <property type="term" value="P:central nervous system development"/>
    <property type="evidence" value="ECO:0007669"/>
    <property type="project" value="TreeGrafter"/>
</dbReference>
<dbReference type="InterPro" id="IPR016187">
    <property type="entry name" value="CTDL_fold"/>
</dbReference>
<keyword evidence="1 4" id="KW-0732">Signal</keyword>
<evidence type="ECO:0000256" key="3">
    <source>
        <dbReference type="ARBA" id="ARBA00023319"/>
    </source>
</evidence>
<dbReference type="STRING" id="409849.ENSPMGP00000002164"/>
<dbReference type="InterPro" id="IPR001304">
    <property type="entry name" value="C-type_lectin-like"/>
</dbReference>
<evidence type="ECO:0000313" key="7">
    <source>
        <dbReference type="Proteomes" id="UP000261520"/>
    </source>
</evidence>
<dbReference type="PANTHER" id="PTHR22804:SF41">
    <property type="entry name" value="BREVICAN CORE PROTEIN"/>
    <property type="match status" value="1"/>
</dbReference>
<dbReference type="PANTHER" id="PTHR22804">
    <property type="entry name" value="AGGRECAN/VERSICAN PROTEOGLYCAN"/>
    <property type="match status" value="1"/>
</dbReference>
<dbReference type="GO" id="GO:0010001">
    <property type="term" value="P:glial cell differentiation"/>
    <property type="evidence" value="ECO:0007669"/>
    <property type="project" value="TreeGrafter"/>
</dbReference>
<dbReference type="PROSITE" id="PS50041">
    <property type="entry name" value="C_TYPE_LECTIN_2"/>
    <property type="match status" value="1"/>
</dbReference>
<organism evidence="6 7">
    <name type="scientific">Periophthalmus magnuspinnatus</name>
    <dbReference type="NCBI Taxonomy" id="409849"/>
    <lineage>
        <taxon>Eukaryota</taxon>
        <taxon>Metazoa</taxon>
        <taxon>Chordata</taxon>
        <taxon>Craniata</taxon>
        <taxon>Vertebrata</taxon>
        <taxon>Euteleostomi</taxon>
        <taxon>Actinopterygii</taxon>
        <taxon>Neopterygii</taxon>
        <taxon>Teleostei</taxon>
        <taxon>Neoteleostei</taxon>
        <taxon>Acanthomorphata</taxon>
        <taxon>Gobiaria</taxon>
        <taxon>Gobiiformes</taxon>
        <taxon>Gobioidei</taxon>
        <taxon>Gobiidae</taxon>
        <taxon>Oxudercinae</taxon>
        <taxon>Periophthalmus</taxon>
    </lineage>
</organism>
<evidence type="ECO:0000313" key="6">
    <source>
        <dbReference type="Ensembl" id="ENSPMGP00000002164.1"/>
    </source>
</evidence>
<dbReference type="Gene3D" id="3.10.100.10">
    <property type="entry name" value="Mannose-Binding Protein A, subunit A"/>
    <property type="match status" value="1"/>
</dbReference>
<feature type="domain" description="C-type lectin" evidence="5">
    <location>
        <begin position="30"/>
        <end position="103"/>
    </location>
</feature>
<dbReference type="InterPro" id="IPR016186">
    <property type="entry name" value="C-type_lectin-like/link_sf"/>
</dbReference>
<protein>
    <recommendedName>
        <fullName evidence="5">C-type lectin domain-containing protein</fullName>
    </recommendedName>
</protein>
<reference evidence="6" key="2">
    <citation type="submission" date="2025-09" db="UniProtKB">
        <authorList>
            <consortium name="Ensembl"/>
        </authorList>
    </citation>
    <scope>IDENTIFICATION</scope>
</reference>
<accession>A0A3B3ZC71</accession>
<feature type="signal peptide" evidence="4">
    <location>
        <begin position="1"/>
        <end position="23"/>
    </location>
</feature>
<dbReference type="GO" id="GO:0002052">
    <property type="term" value="P:positive regulation of neuroblast proliferation"/>
    <property type="evidence" value="ECO:0007669"/>
    <property type="project" value="TreeGrafter"/>
</dbReference>
<dbReference type="GO" id="GO:0072534">
    <property type="term" value="C:perineuronal net"/>
    <property type="evidence" value="ECO:0007669"/>
    <property type="project" value="TreeGrafter"/>
</dbReference>
<evidence type="ECO:0000256" key="4">
    <source>
        <dbReference type="SAM" id="SignalP"/>
    </source>
</evidence>
<keyword evidence="7" id="KW-1185">Reference proteome</keyword>
<keyword evidence="3" id="KW-0393">Immunoglobulin domain</keyword>
<dbReference type="InterPro" id="IPR050691">
    <property type="entry name" value="Hyaluronan_bind_Proteoglycan"/>
</dbReference>
<dbReference type="SMART" id="SM00034">
    <property type="entry name" value="CLECT"/>
    <property type="match status" value="1"/>
</dbReference>
<dbReference type="GO" id="GO:0001501">
    <property type="term" value="P:skeletal system development"/>
    <property type="evidence" value="ECO:0007669"/>
    <property type="project" value="TreeGrafter"/>
</dbReference>
<dbReference type="GO" id="GO:0045202">
    <property type="term" value="C:synapse"/>
    <property type="evidence" value="ECO:0007669"/>
    <property type="project" value="TreeGrafter"/>
</dbReference>
<proteinExistence type="predicted"/>
<evidence type="ECO:0000256" key="2">
    <source>
        <dbReference type="ARBA" id="ARBA00023180"/>
    </source>
</evidence>
<keyword evidence="2" id="KW-0325">Glycoprotein</keyword>
<dbReference type="Pfam" id="PF00059">
    <property type="entry name" value="Lectin_C"/>
    <property type="match status" value="1"/>
</dbReference>
<dbReference type="Proteomes" id="UP000261520">
    <property type="component" value="Unplaced"/>
</dbReference>